<keyword evidence="1" id="KW-1133">Transmembrane helix</keyword>
<feature type="transmembrane region" description="Helical" evidence="1">
    <location>
        <begin position="151"/>
        <end position="171"/>
    </location>
</feature>
<evidence type="ECO:0000313" key="3">
    <source>
        <dbReference type="Proteomes" id="UP001418222"/>
    </source>
</evidence>
<reference evidence="2 3" key="1">
    <citation type="journal article" date="2022" name="Nat. Plants">
        <title>Genomes of leafy and leafless Platanthera orchids illuminate the evolution of mycoheterotrophy.</title>
        <authorList>
            <person name="Li M.H."/>
            <person name="Liu K.W."/>
            <person name="Li Z."/>
            <person name="Lu H.C."/>
            <person name="Ye Q.L."/>
            <person name="Zhang D."/>
            <person name="Wang J.Y."/>
            <person name="Li Y.F."/>
            <person name="Zhong Z.M."/>
            <person name="Liu X."/>
            <person name="Yu X."/>
            <person name="Liu D.K."/>
            <person name="Tu X.D."/>
            <person name="Liu B."/>
            <person name="Hao Y."/>
            <person name="Liao X.Y."/>
            <person name="Jiang Y.T."/>
            <person name="Sun W.H."/>
            <person name="Chen J."/>
            <person name="Chen Y.Q."/>
            <person name="Ai Y."/>
            <person name="Zhai J.W."/>
            <person name="Wu S.S."/>
            <person name="Zhou Z."/>
            <person name="Hsiao Y.Y."/>
            <person name="Wu W.L."/>
            <person name="Chen Y.Y."/>
            <person name="Lin Y.F."/>
            <person name="Hsu J.L."/>
            <person name="Li C.Y."/>
            <person name="Wang Z.W."/>
            <person name="Zhao X."/>
            <person name="Zhong W.Y."/>
            <person name="Ma X.K."/>
            <person name="Ma L."/>
            <person name="Huang J."/>
            <person name="Chen G.Z."/>
            <person name="Huang M.Z."/>
            <person name="Huang L."/>
            <person name="Peng D.H."/>
            <person name="Luo Y.B."/>
            <person name="Zou S.Q."/>
            <person name="Chen S.P."/>
            <person name="Lan S."/>
            <person name="Tsai W.C."/>
            <person name="Van de Peer Y."/>
            <person name="Liu Z.J."/>
        </authorList>
    </citation>
    <scope>NUCLEOTIDE SEQUENCE [LARGE SCALE GENOMIC DNA]</scope>
    <source>
        <strain evidence="2">Lor287</strain>
    </source>
</reference>
<sequence length="179" mass="19338">MAETLTPVSDPSLSTPDYKDFVPETIYDLLSEDWKSKPAPEKKSNGYIALDVAKLSLLAPTAGEINKALSRKGFQRGMERKPTEFAAAAAAAAAAAVSATGGERSPCFLHVSCVSDRPTTPTAEAVVGAGAGRFRRLSFRRSSPWLDPRRVLVFFASLSSLGTMILLYFTLSMRKYSGR</sequence>
<dbReference type="AlphaFoldDB" id="A0AAP0BPI0"/>
<name>A0AAP0BPI0_9ASPA</name>
<keyword evidence="1" id="KW-0812">Transmembrane</keyword>
<accession>A0AAP0BPI0</accession>
<keyword evidence="3" id="KW-1185">Reference proteome</keyword>
<evidence type="ECO:0000313" key="2">
    <source>
        <dbReference type="EMBL" id="KAK8946478.1"/>
    </source>
</evidence>
<organism evidence="2 3">
    <name type="scientific">Platanthera zijinensis</name>
    <dbReference type="NCBI Taxonomy" id="2320716"/>
    <lineage>
        <taxon>Eukaryota</taxon>
        <taxon>Viridiplantae</taxon>
        <taxon>Streptophyta</taxon>
        <taxon>Embryophyta</taxon>
        <taxon>Tracheophyta</taxon>
        <taxon>Spermatophyta</taxon>
        <taxon>Magnoliopsida</taxon>
        <taxon>Liliopsida</taxon>
        <taxon>Asparagales</taxon>
        <taxon>Orchidaceae</taxon>
        <taxon>Orchidoideae</taxon>
        <taxon>Orchideae</taxon>
        <taxon>Orchidinae</taxon>
        <taxon>Platanthera</taxon>
    </lineage>
</organism>
<proteinExistence type="predicted"/>
<keyword evidence="1" id="KW-0472">Membrane</keyword>
<gene>
    <name evidence="2" type="ORF">KSP39_PZI006975</name>
</gene>
<evidence type="ECO:0000256" key="1">
    <source>
        <dbReference type="SAM" id="Phobius"/>
    </source>
</evidence>
<dbReference type="EMBL" id="JBBWWQ010000005">
    <property type="protein sequence ID" value="KAK8946478.1"/>
    <property type="molecule type" value="Genomic_DNA"/>
</dbReference>
<protein>
    <submittedName>
        <fullName evidence="2">Uncharacterized protein</fullName>
    </submittedName>
</protein>
<dbReference type="PANTHER" id="PTHR34064">
    <property type="entry name" value="OS04G0672300 PROTEIN"/>
    <property type="match status" value="1"/>
</dbReference>
<dbReference type="Proteomes" id="UP001418222">
    <property type="component" value="Unassembled WGS sequence"/>
</dbReference>
<dbReference type="PANTHER" id="PTHR34064:SF6">
    <property type="entry name" value="OS07G0530700 PROTEIN"/>
    <property type="match status" value="1"/>
</dbReference>
<comment type="caution">
    <text evidence="2">The sequence shown here is derived from an EMBL/GenBank/DDBJ whole genome shotgun (WGS) entry which is preliminary data.</text>
</comment>